<evidence type="ECO:0000313" key="6">
    <source>
        <dbReference type="Proteomes" id="UP000218934"/>
    </source>
</evidence>
<accession>A0A2A4FXJ2</accession>
<evidence type="ECO:0000313" key="5">
    <source>
        <dbReference type="EMBL" id="PCE42933.1"/>
    </source>
</evidence>
<dbReference type="PANTHER" id="PTHR43280">
    <property type="entry name" value="ARAC-FAMILY TRANSCRIPTIONAL REGULATOR"/>
    <property type="match status" value="1"/>
</dbReference>
<keyword evidence="6" id="KW-1185">Reference proteome</keyword>
<dbReference type="InterPro" id="IPR018060">
    <property type="entry name" value="HTH_AraC"/>
</dbReference>
<dbReference type="EMBL" id="NWUF01000005">
    <property type="protein sequence ID" value="PCE42933.1"/>
    <property type="molecule type" value="Genomic_DNA"/>
</dbReference>
<reference evidence="5 6" key="1">
    <citation type="submission" date="2017-09" db="EMBL/GenBank/DDBJ databases">
        <title>The Catabolism of 3,6-Dichlorosalicylic acid is Initiated by the Cytochrome P450 Monooxygenase DsmABC in Rhizorhabdus dicambivorans Ndbn-20.</title>
        <authorList>
            <person name="Na L."/>
        </authorList>
    </citation>
    <scope>NUCLEOTIDE SEQUENCE [LARGE SCALE GENOMIC DNA]</scope>
    <source>
        <strain evidence="5 6">Ndbn-20m</strain>
    </source>
</reference>
<name>A0A2A4FXJ2_9SPHN</name>
<keyword evidence="3" id="KW-0804">Transcription</keyword>
<organism evidence="5 6">
    <name type="scientific">Rhizorhabdus dicambivorans</name>
    <dbReference type="NCBI Taxonomy" id="1850238"/>
    <lineage>
        <taxon>Bacteria</taxon>
        <taxon>Pseudomonadati</taxon>
        <taxon>Pseudomonadota</taxon>
        <taxon>Alphaproteobacteria</taxon>
        <taxon>Sphingomonadales</taxon>
        <taxon>Sphingomonadaceae</taxon>
        <taxon>Rhizorhabdus</taxon>
    </lineage>
</organism>
<dbReference type="Pfam" id="PF12833">
    <property type="entry name" value="HTH_18"/>
    <property type="match status" value="1"/>
</dbReference>
<dbReference type="InterPro" id="IPR009057">
    <property type="entry name" value="Homeodomain-like_sf"/>
</dbReference>
<dbReference type="PANTHER" id="PTHR43280:SF2">
    <property type="entry name" value="HTH-TYPE TRANSCRIPTIONAL REGULATOR EXSA"/>
    <property type="match status" value="1"/>
</dbReference>
<dbReference type="AlphaFoldDB" id="A0A2A4FXJ2"/>
<dbReference type="PROSITE" id="PS01124">
    <property type="entry name" value="HTH_ARAC_FAMILY_2"/>
    <property type="match status" value="1"/>
</dbReference>
<protein>
    <submittedName>
        <fullName evidence="5">AraC family transcriptional regulator</fullName>
    </submittedName>
</protein>
<dbReference type="PRINTS" id="PR00032">
    <property type="entry name" value="HTHARAC"/>
</dbReference>
<dbReference type="SUPFAM" id="SSF46689">
    <property type="entry name" value="Homeodomain-like"/>
    <property type="match status" value="2"/>
</dbReference>
<feature type="domain" description="HTH araC/xylS-type" evidence="4">
    <location>
        <begin position="189"/>
        <end position="287"/>
    </location>
</feature>
<dbReference type="InterPro" id="IPR020449">
    <property type="entry name" value="Tscrpt_reg_AraC-type_HTH"/>
</dbReference>
<keyword evidence="1" id="KW-0805">Transcription regulation</keyword>
<evidence type="ECO:0000256" key="2">
    <source>
        <dbReference type="ARBA" id="ARBA00023125"/>
    </source>
</evidence>
<sequence length="290" mass="31946">MQTVIEKCPSRVIAERVLDEAEVGIVDYHWKESFIYQDKDNSIHYRLMPFHLDIHGAFNGGSGHHMGNVSLLPAGSALRVFADGRQPYRARTLKCSFAPSWIERLLGQRFDASGLEIDNFLGLKNSNARACLHRIALELLEPGLASSALIESLLQTAVIEIIRDTGRLSAASFDGPRSNSTRLSSAQLDRIAAMVEDGHGRIPSAAALAHELGMSVSHFRRRFRATTGQSVHEFISASVVEHAKSLLANSHLSMKEISYRLGFTSPSSFSVAFKRVVGCSPSWFRLQAQA</sequence>
<keyword evidence="2" id="KW-0238">DNA-binding</keyword>
<dbReference type="RefSeq" id="WP_066969481.1">
    <property type="nucleotide sequence ID" value="NZ_CP023449.1"/>
</dbReference>
<dbReference type="GO" id="GO:0003700">
    <property type="term" value="F:DNA-binding transcription factor activity"/>
    <property type="evidence" value="ECO:0007669"/>
    <property type="project" value="InterPro"/>
</dbReference>
<evidence type="ECO:0000256" key="1">
    <source>
        <dbReference type="ARBA" id="ARBA00023015"/>
    </source>
</evidence>
<gene>
    <name evidence="5" type="ORF">COO09_06400</name>
</gene>
<dbReference type="SMART" id="SM00342">
    <property type="entry name" value="HTH_ARAC"/>
    <property type="match status" value="1"/>
</dbReference>
<dbReference type="OrthoDB" id="110167at2"/>
<dbReference type="Gene3D" id="1.10.10.60">
    <property type="entry name" value="Homeodomain-like"/>
    <property type="match status" value="2"/>
</dbReference>
<dbReference type="KEGG" id="rdi:CMV14_16615"/>
<dbReference type="Proteomes" id="UP000218934">
    <property type="component" value="Unassembled WGS sequence"/>
</dbReference>
<comment type="caution">
    <text evidence="5">The sequence shown here is derived from an EMBL/GenBank/DDBJ whole genome shotgun (WGS) entry which is preliminary data.</text>
</comment>
<evidence type="ECO:0000256" key="3">
    <source>
        <dbReference type="ARBA" id="ARBA00023163"/>
    </source>
</evidence>
<evidence type="ECO:0000259" key="4">
    <source>
        <dbReference type="PROSITE" id="PS01124"/>
    </source>
</evidence>
<proteinExistence type="predicted"/>
<dbReference type="GO" id="GO:0043565">
    <property type="term" value="F:sequence-specific DNA binding"/>
    <property type="evidence" value="ECO:0007669"/>
    <property type="project" value="InterPro"/>
</dbReference>